<evidence type="ECO:0000313" key="3">
    <source>
        <dbReference type="EMBL" id="TFK52230.1"/>
    </source>
</evidence>
<sequence length="524" mass="59917">MQLISPIRKGSVPPSPAVHGLPAELLSQIFKYGHKDDAQVKDNGMTLKSGPDFEVLVSHVCQRWREVAIQCPVLWTRLLFRLVSHLDRGQLYLERSKTQVVDILVDTATEDRHIHGITLYTNEFNPIFDLLVPHIHRWRSFVLKVRSIECKDGARARLSTCGPAPSLETLELYHYQDWGNGQNLYMSTSRRPVLIFDAVLPKIRNISLIGVNLVWDECPFFSNLKSLEFALHIESVRPTYPQWEHMLRASPELEKLALHYSGPQVNSAWSQELIVLERLQDLALTYLDSDYLCRLLRPLRMPNLRILRLDNEEDQSSFIEYICDPSSNILTPLQSLCISALECPPSMWRKLLLAIPQITSLEVNFGRVPEQFLNELFRVDYELAPSSEETNTLSTASSSSNTPVTTATTTNASIIRPRVLLPNLRVLKTTGLAGYDISRFNDFRESVGRPVNKFLVWRKDNDAVTEHLRESQNVDLQYIRFEMDVFGHVDEDTDEESGDEEGDDGRSEEGEEADPSLEVHEFCR</sequence>
<dbReference type="SUPFAM" id="SSF52047">
    <property type="entry name" value="RNI-like"/>
    <property type="match status" value="1"/>
</dbReference>
<evidence type="ECO:0000313" key="4">
    <source>
        <dbReference type="Proteomes" id="UP000305948"/>
    </source>
</evidence>
<dbReference type="Pfam" id="PF12937">
    <property type="entry name" value="F-box-like"/>
    <property type="match status" value="1"/>
</dbReference>
<feature type="domain" description="F-box" evidence="2">
    <location>
        <begin position="20"/>
        <end position="81"/>
    </location>
</feature>
<dbReference type="AlphaFoldDB" id="A0A5C3N4A2"/>
<reference evidence="3 4" key="1">
    <citation type="journal article" date="2019" name="Nat. Ecol. Evol.">
        <title>Megaphylogeny resolves global patterns of mushroom evolution.</title>
        <authorList>
            <person name="Varga T."/>
            <person name="Krizsan K."/>
            <person name="Foldi C."/>
            <person name="Dima B."/>
            <person name="Sanchez-Garcia M."/>
            <person name="Sanchez-Ramirez S."/>
            <person name="Szollosi G.J."/>
            <person name="Szarkandi J.G."/>
            <person name="Papp V."/>
            <person name="Albert L."/>
            <person name="Andreopoulos W."/>
            <person name="Angelini C."/>
            <person name="Antonin V."/>
            <person name="Barry K.W."/>
            <person name="Bougher N.L."/>
            <person name="Buchanan P."/>
            <person name="Buyck B."/>
            <person name="Bense V."/>
            <person name="Catcheside P."/>
            <person name="Chovatia M."/>
            <person name="Cooper J."/>
            <person name="Damon W."/>
            <person name="Desjardin D."/>
            <person name="Finy P."/>
            <person name="Geml J."/>
            <person name="Haridas S."/>
            <person name="Hughes K."/>
            <person name="Justo A."/>
            <person name="Karasinski D."/>
            <person name="Kautmanova I."/>
            <person name="Kiss B."/>
            <person name="Kocsube S."/>
            <person name="Kotiranta H."/>
            <person name="LaButti K.M."/>
            <person name="Lechner B.E."/>
            <person name="Liimatainen K."/>
            <person name="Lipzen A."/>
            <person name="Lukacs Z."/>
            <person name="Mihaltcheva S."/>
            <person name="Morgado L.N."/>
            <person name="Niskanen T."/>
            <person name="Noordeloos M.E."/>
            <person name="Ohm R.A."/>
            <person name="Ortiz-Santana B."/>
            <person name="Ovrebo C."/>
            <person name="Racz N."/>
            <person name="Riley R."/>
            <person name="Savchenko A."/>
            <person name="Shiryaev A."/>
            <person name="Soop K."/>
            <person name="Spirin V."/>
            <person name="Szebenyi C."/>
            <person name="Tomsovsky M."/>
            <person name="Tulloss R.E."/>
            <person name="Uehling J."/>
            <person name="Grigoriev I.V."/>
            <person name="Vagvolgyi C."/>
            <person name="Papp T."/>
            <person name="Martin F.M."/>
            <person name="Miettinen O."/>
            <person name="Hibbett D.S."/>
            <person name="Nagy L.G."/>
        </authorList>
    </citation>
    <scope>NUCLEOTIDE SEQUENCE [LARGE SCALE GENOMIC DNA]</scope>
    <source>
        <strain evidence="3 4">OMC1185</strain>
    </source>
</reference>
<organism evidence="3 4">
    <name type="scientific">Heliocybe sulcata</name>
    <dbReference type="NCBI Taxonomy" id="5364"/>
    <lineage>
        <taxon>Eukaryota</taxon>
        <taxon>Fungi</taxon>
        <taxon>Dikarya</taxon>
        <taxon>Basidiomycota</taxon>
        <taxon>Agaricomycotina</taxon>
        <taxon>Agaricomycetes</taxon>
        <taxon>Gloeophyllales</taxon>
        <taxon>Gloeophyllaceae</taxon>
        <taxon>Heliocybe</taxon>
    </lineage>
</organism>
<protein>
    <recommendedName>
        <fullName evidence="2">F-box domain-containing protein</fullName>
    </recommendedName>
</protein>
<feature type="region of interest" description="Disordered" evidence="1">
    <location>
        <begin position="388"/>
        <end position="408"/>
    </location>
</feature>
<accession>A0A5C3N4A2</accession>
<dbReference type="EMBL" id="ML213509">
    <property type="protein sequence ID" value="TFK52230.1"/>
    <property type="molecule type" value="Genomic_DNA"/>
</dbReference>
<name>A0A5C3N4A2_9AGAM</name>
<gene>
    <name evidence="3" type="ORF">OE88DRAFT_1657369</name>
</gene>
<dbReference type="InterPro" id="IPR001810">
    <property type="entry name" value="F-box_dom"/>
</dbReference>
<dbReference type="Proteomes" id="UP000305948">
    <property type="component" value="Unassembled WGS sequence"/>
</dbReference>
<dbReference type="STRING" id="5364.A0A5C3N4A2"/>
<evidence type="ECO:0000259" key="2">
    <source>
        <dbReference type="Pfam" id="PF12937"/>
    </source>
</evidence>
<dbReference type="Gene3D" id="1.20.1280.50">
    <property type="match status" value="1"/>
</dbReference>
<proteinExistence type="predicted"/>
<keyword evidence="4" id="KW-1185">Reference proteome</keyword>
<evidence type="ECO:0000256" key="1">
    <source>
        <dbReference type="SAM" id="MobiDB-lite"/>
    </source>
</evidence>
<feature type="region of interest" description="Disordered" evidence="1">
    <location>
        <begin position="489"/>
        <end position="524"/>
    </location>
</feature>
<dbReference type="OrthoDB" id="3352270at2759"/>
<feature type="compositionally biased region" description="Acidic residues" evidence="1">
    <location>
        <begin position="491"/>
        <end position="503"/>
    </location>
</feature>